<reference evidence="1" key="1">
    <citation type="submission" date="2021-01" db="EMBL/GenBank/DDBJ databases">
        <authorList>
            <consortium name="Genoscope - CEA"/>
            <person name="William W."/>
        </authorList>
    </citation>
    <scope>NUCLEOTIDE SEQUENCE</scope>
</reference>
<evidence type="ECO:0000313" key="1">
    <source>
        <dbReference type="EMBL" id="CAF2045684.1"/>
    </source>
</evidence>
<protein>
    <submittedName>
        <fullName evidence="1">(rape) hypothetical protein</fullName>
    </submittedName>
</protein>
<organism evidence="1">
    <name type="scientific">Brassica napus</name>
    <name type="common">Rape</name>
    <dbReference type="NCBI Taxonomy" id="3708"/>
    <lineage>
        <taxon>Eukaryota</taxon>
        <taxon>Viridiplantae</taxon>
        <taxon>Streptophyta</taxon>
        <taxon>Embryophyta</taxon>
        <taxon>Tracheophyta</taxon>
        <taxon>Spermatophyta</taxon>
        <taxon>Magnoliopsida</taxon>
        <taxon>eudicotyledons</taxon>
        <taxon>Gunneridae</taxon>
        <taxon>Pentapetalae</taxon>
        <taxon>rosids</taxon>
        <taxon>malvids</taxon>
        <taxon>Brassicales</taxon>
        <taxon>Brassicaceae</taxon>
        <taxon>Brassiceae</taxon>
        <taxon>Brassica</taxon>
    </lineage>
</organism>
<proteinExistence type="predicted"/>
<name>A0A816P9D6_BRANA</name>
<dbReference type="AlphaFoldDB" id="A0A816P9D6"/>
<accession>A0A816P9D6</accession>
<sequence length="54" mass="6435">MSSLKGDNINTVTNWLQWKTKFKDAQFCWTNRLSNTHRQPCKARNPFTIIFSFL</sequence>
<gene>
    <name evidence="1" type="ORF">DARMORV10_A09P40390.1</name>
</gene>
<dbReference type="Proteomes" id="UP001295469">
    <property type="component" value="Chromosome A09"/>
</dbReference>
<dbReference type="EMBL" id="HG994363">
    <property type="protein sequence ID" value="CAF2045684.1"/>
    <property type="molecule type" value="Genomic_DNA"/>
</dbReference>